<dbReference type="Proteomes" id="UP000053424">
    <property type="component" value="Unassembled WGS sequence"/>
</dbReference>
<proteinExistence type="predicted"/>
<dbReference type="AlphaFoldDB" id="A0A0C3BYP2"/>
<evidence type="ECO:0000313" key="1">
    <source>
        <dbReference type="EMBL" id="KIM41700.1"/>
    </source>
</evidence>
<gene>
    <name evidence="1" type="ORF">M413DRAFT_136349</name>
</gene>
<sequence>MQIEITLHNALGSSCDCWRLGFRETCYKQPCGSPRRILEEFFAVSRGLHTEITSSWIM</sequence>
<protein>
    <submittedName>
        <fullName evidence="1">Uncharacterized protein</fullName>
    </submittedName>
</protein>
<keyword evidence="2" id="KW-1185">Reference proteome</keyword>
<evidence type="ECO:0000313" key="2">
    <source>
        <dbReference type="Proteomes" id="UP000053424"/>
    </source>
</evidence>
<accession>A0A0C3BYP2</accession>
<reference evidence="2" key="2">
    <citation type="submission" date="2015-01" db="EMBL/GenBank/DDBJ databases">
        <title>Evolutionary Origins and Diversification of the Mycorrhizal Mutualists.</title>
        <authorList>
            <consortium name="DOE Joint Genome Institute"/>
            <consortium name="Mycorrhizal Genomics Consortium"/>
            <person name="Kohler A."/>
            <person name="Kuo A."/>
            <person name="Nagy L.G."/>
            <person name="Floudas D."/>
            <person name="Copeland A."/>
            <person name="Barry K.W."/>
            <person name="Cichocki N."/>
            <person name="Veneault-Fourrey C."/>
            <person name="LaButti K."/>
            <person name="Lindquist E.A."/>
            <person name="Lipzen A."/>
            <person name="Lundell T."/>
            <person name="Morin E."/>
            <person name="Murat C."/>
            <person name="Riley R."/>
            <person name="Ohm R."/>
            <person name="Sun H."/>
            <person name="Tunlid A."/>
            <person name="Henrissat B."/>
            <person name="Grigoriev I.V."/>
            <person name="Hibbett D.S."/>
            <person name="Martin F."/>
        </authorList>
    </citation>
    <scope>NUCLEOTIDE SEQUENCE [LARGE SCALE GENOMIC DNA]</scope>
    <source>
        <strain evidence="2">h7</strain>
    </source>
</reference>
<reference evidence="1 2" key="1">
    <citation type="submission" date="2014-04" db="EMBL/GenBank/DDBJ databases">
        <authorList>
            <consortium name="DOE Joint Genome Institute"/>
            <person name="Kuo A."/>
            <person name="Gay G."/>
            <person name="Dore J."/>
            <person name="Kohler A."/>
            <person name="Nagy L.G."/>
            <person name="Floudas D."/>
            <person name="Copeland A."/>
            <person name="Barry K.W."/>
            <person name="Cichocki N."/>
            <person name="Veneault-Fourrey C."/>
            <person name="LaButti K."/>
            <person name="Lindquist E.A."/>
            <person name="Lipzen A."/>
            <person name="Lundell T."/>
            <person name="Morin E."/>
            <person name="Murat C."/>
            <person name="Sun H."/>
            <person name="Tunlid A."/>
            <person name="Henrissat B."/>
            <person name="Grigoriev I.V."/>
            <person name="Hibbett D.S."/>
            <person name="Martin F."/>
            <person name="Nordberg H.P."/>
            <person name="Cantor M.N."/>
            <person name="Hua S.X."/>
        </authorList>
    </citation>
    <scope>NUCLEOTIDE SEQUENCE [LARGE SCALE GENOMIC DNA]</scope>
    <source>
        <strain evidence="2">h7</strain>
    </source>
</reference>
<dbReference type="HOGENOM" id="CLU_2979312_0_0_1"/>
<name>A0A0C3BYP2_HEBCY</name>
<dbReference type="EMBL" id="KN831779">
    <property type="protein sequence ID" value="KIM41700.1"/>
    <property type="molecule type" value="Genomic_DNA"/>
</dbReference>
<organism evidence="1 2">
    <name type="scientific">Hebeloma cylindrosporum</name>
    <dbReference type="NCBI Taxonomy" id="76867"/>
    <lineage>
        <taxon>Eukaryota</taxon>
        <taxon>Fungi</taxon>
        <taxon>Dikarya</taxon>
        <taxon>Basidiomycota</taxon>
        <taxon>Agaricomycotina</taxon>
        <taxon>Agaricomycetes</taxon>
        <taxon>Agaricomycetidae</taxon>
        <taxon>Agaricales</taxon>
        <taxon>Agaricineae</taxon>
        <taxon>Hymenogastraceae</taxon>
        <taxon>Hebeloma</taxon>
    </lineage>
</organism>